<sequence length="112" mass="10990">MLTKLLAASVLAAGLATSAMAQSTADPADTEAGMAPGSGRSVVIDPAPVDPTLAEPDTVDTGITGSIIAGPDGTNSNADRNCPPSPQGAMPDATHKAPGTVSPTVNDRHCGQ</sequence>
<protein>
    <submittedName>
        <fullName evidence="3">Uncharacterized protein</fullName>
    </submittedName>
</protein>
<keyword evidence="2" id="KW-0732">Signal</keyword>
<gene>
    <name evidence="3" type="ORF">SAMN05428953_12366</name>
</gene>
<organism evidence="3 4">
    <name type="scientific">Mesorhizobium muleiense</name>
    <dbReference type="NCBI Taxonomy" id="1004279"/>
    <lineage>
        <taxon>Bacteria</taxon>
        <taxon>Pseudomonadati</taxon>
        <taxon>Pseudomonadota</taxon>
        <taxon>Alphaproteobacteria</taxon>
        <taxon>Hyphomicrobiales</taxon>
        <taxon>Phyllobacteriaceae</taxon>
        <taxon>Mesorhizobium</taxon>
    </lineage>
</organism>
<feature type="region of interest" description="Disordered" evidence="1">
    <location>
        <begin position="19"/>
        <end position="112"/>
    </location>
</feature>
<evidence type="ECO:0000256" key="2">
    <source>
        <dbReference type="SAM" id="SignalP"/>
    </source>
</evidence>
<reference evidence="4" key="1">
    <citation type="submission" date="2016-10" db="EMBL/GenBank/DDBJ databases">
        <authorList>
            <person name="Varghese N."/>
            <person name="Submissions S."/>
        </authorList>
    </citation>
    <scope>NUCLEOTIDE SEQUENCE [LARGE SCALE GENOMIC DNA]</scope>
    <source>
        <strain evidence="4">CGMCC 1.11022</strain>
    </source>
</reference>
<evidence type="ECO:0000313" key="4">
    <source>
        <dbReference type="Proteomes" id="UP000198894"/>
    </source>
</evidence>
<dbReference type="Proteomes" id="UP000198894">
    <property type="component" value="Unassembled WGS sequence"/>
</dbReference>
<evidence type="ECO:0000313" key="3">
    <source>
        <dbReference type="EMBL" id="SDK93524.1"/>
    </source>
</evidence>
<name>A0A1G9FYP2_9HYPH</name>
<feature type="chain" id="PRO_5011684235" evidence="2">
    <location>
        <begin position="22"/>
        <end position="112"/>
    </location>
</feature>
<accession>A0A1G9FYP2</accession>
<proteinExistence type="predicted"/>
<feature type="signal peptide" evidence="2">
    <location>
        <begin position="1"/>
        <end position="21"/>
    </location>
</feature>
<keyword evidence="4" id="KW-1185">Reference proteome</keyword>
<dbReference type="EMBL" id="FNEE01000023">
    <property type="protein sequence ID" value="SDK93524.1"/>
    <property type="molecule type" value="Genomic_DNA"/>
</dbReference>
<dbReference type="AlphaFoldDB" id="A0A1G9FYP2"/>
<evidence type="ECO:0000256" key="1">
    <source>
        <dbReference type="SAM" id="MobiDB-lite"/>
    </source>
</evidence>
<dbReference type="RefSeq" id="WP_091599084.1">
    <property type="nucleotide sequence ID" value="NZ_FNEE01000023.1"/>
</dbReference>